<dbReference type="EMBL" id="JAAVNE010000112">
    <property type="protein sequence ID" value="NKC34626.1"/>
    <property type="molecule type" value="Genomic_DNA"/>
</dbReference>
<reference evidence="1 2" key="1">
    <citation type="submission" date="2020-03" db="EMBL/GenBank/DDBJ databases">
        <title>Roseomonas selenitidurans sp. nov. isolated from urban soil.</title>
        <authorList>
            <person name="Liu H."/>
        </authorList>
    </citation>
    <scope>NUCLEOTIDE SEQUENCE [LARGE SCALE GENOMIC DNA]</scope>
    <source>
        <strain evidence="1 2">BU-1</strain>
    </source>
</reference>
<dbReference type="Proteomes" id="UP000787635">
    <property type="component" value="Unassembled WGS sequence"/>
</dbReference>
<evidence type="ECO:0000313" key="2">
    <source>
        <dbReference type="Proteomes" id="UP000787635"/>
    </source>
</evidence>
<sequence>MTPLDRDLLDAFVPEFEAEAVRLAMVRDAPAAQRALDQLRAMAAALGAPSLVALVERTAQALEAQDWPALHAGAEALARQALAIGAAGEDQPLAEAAPPAEALMPEAPPPPDPDREMLDALAPEFAAACDRLAGAADPTAAGRAVDALRALAAASGLASLRLLAERAAPLLDPFDVAGLGALAAALAAQAARVVAHGAD</sequence>
<evidence type="ECO:0008006" key="3">
    <source>
        <dbReference type="Google" id="ProtNLM"/>
    </source>
</evidence>
<keyword evidence="2" id="KW-1185">Reference proteome</keyword>
<name>A0ABX1ECR7_9PROT</name>
<accession>A0ABX1ECR7</accession>
<gene>
    <name evidence="1" type="ORF">HEQ75_27520</name>
</gene>
<organism evidence="1 2">
    <name type="scientific">Falsiroseomonas selenitidurans</name>
    <dbReference type="NCBI Taxonomy" id="2716335"/>
    <lineage>
        <taxon>Bacteria</taxon>
        <taxon>Pseudomonadati</taxon>
        <taxon>Pseudomonadota</taxon>
        <taxon>Alphaproteobacteria</taxon>
        <taxon>Acetobacterales</taxon>
        <taxon>Roseomonadaceae</taxon>
        <taxon>Falsiroseomonas</taxon>
    </lineage>
</organism>
<comment type="caution">
    <text evidence="1">The sequence shown here is derived from an EMBL/GenBank/DDBJ whole genome shotgun (WGS) entry which is preliminary data.</text>
</comment>
<protein>
    <recommendedName>
        <fullName evidence="3">HPt domain-containing protein</fullName>
    </recommendedName>
</protein>
<evidence type="ECO:0000313" key="1">
    <source>
        <dbReference type="EMBL" id="NKC34626.1"/>
    </source>
</evidence>
<proteinExistence type="predicted"/>
<feature type="non-terminal residue" evidence="1">
    <location>
        <position position="199"/>
    </location>
</feature>